<evidence type="ECO:0000313" key="1">
    <source>
        <dbReference type="EMBL" id="KAL2718220.1"/>
    </source>
</evidence>
<protein>
    <submittedName>
        <fullName evidence="1">Uncharacterized protein</fullName>
    </submittedName>
</protein>
<gene>
    <name evidence="1" type="ORF">V1478_012096</name>
</gene>
<evidence type="ECO:0000313" key="2">
    <source>
        <dbReference type="Proteomes" id="UP001607302"/>
    </source>
</evidence>
<sequence>MSCNVDPSLEFLLCYFSPGSFALRKTVLKEMEGRRMGGSGMGKVLLATLDVLLARVLVARDSSHRGEILVSERLANVSRGNGKLRSRGRAVENMPGFRPENQLRIIHQTNARPWKLKFALSLEPSLCSLEYARFLL</sequence>
<accession>A0ABD2AEW1</accession>
<comment type="caution">
    <text evidence="1">The sequence shown here is derived from an EMBL/GenBank/DDBJ whole genome shotgun (WGS) entry which is preliminary data.</text>
</comment>
<reference evidence="1 2" key="1">
    <citation type="journal article" date="2024" name="Ann. Entomol. Soc. Am.">
        <title>Genomic analyses of the southern and eastern yellowjacket wasps (Hymenoptera: Vespidae) reveal evolutionary signatures of social life.</title>
        <authorList>
            <person name="Catto M.A."/>
            <person name="Caine P.B."/>
            <person name="Orr S.E."/>
            <person name="Hunt B.G."/>
            <person name="Goodisman M.A.D."/>
        </authorList>
    </citation>
    <scope>NUCLEOTIDE SEQUENCE [LARGE SCALE GENOMIC DNA]</scope>
    <source>
        <strain evidence="1">233</strain>
        <tissue evidence="1">Head and thorax</tissue>
    </source>
</reference>
<proteinExistence type="predicted"/>
<feature type="non-terminal residue" evidence="1">
    <location>
        <position position="136"/>
    </location>
</feature>
<keyword evidence="2" id="KW-1185">Reference proteome</keyword>
<dbReference type="EMBL" id="JAUDFV010000152">
    <property type="protein sequence ID" value="KAL2718220.1"/>
    <property type="molecule type" value="Genomic_DNA"/>
</dbReference>
<organism evidence="1 2">
    <name type="scientific">Vespula squamosa</name>
    <name type="common">Southern yellow jacket</name>
    <name type="synonym">Wasp</name>
    <dbReference type="NCBI Taxonomy" id="30214"/>
    <lineage>
        <taxon>Eukaryota</taxon>
        <taxon>Metazoa</taxon>
        <taxon>Ecdysozoa</taxon>
        <taxon>Arthropoda</taxon>
        <taxon>Hexapoda</taxon>
        <taxon>Insecta</taxon>
        <taxon>Pterygota</taxon>
        <taxon>Neoptera</taxon>
        <taxon>Endopterygota</taxon>
        <taxon>Hymenoptera</taxon>
        <taxon>Apocrita</taxon>
        <taxon>Aculeata</taxon>
        <taxon>Vespoidea</taxon>
        <taxon>Vespidae</taxon>
        <taxon>Vespinae</taxon>
        <taxon>Vespula</taxon>
    </lineage>
</organism>
<name>A0ABD2AEW1_VESSQ</name>
<dbReference type="Proteomes" id="UP001607302">
    <property type="component" value="Unassembled WGS sequence"/>
</dbReference>
<dbReference type="AlphaFoldDB" id="A0ABD2AEW1"/>